<dbReference type="SUPFAM" id="SSF81606">
    <property type="entry name" value="PP2C-like"/>
    <property type="match status" value="1"/>
</dbReference>
<evidence type="ECO:0000259" key="1">
    <source>
        <dbReference type="PROSITE" id="PS51746"/>
    </source>
</evidence>
<organism evidence="2 3">
    <name type="scientific">Flavobacterium haoranii</name>
    <dbReference type="NCBI Taxonomy" id="683124"/>
    <lineage>
        <taxon>Bacteria</taxon>
        <taxon>Pseudomonadati</taxon>
        <taxon>Bacteroidota</taxon>
        <taxon>Flavobacteriia</taxon>
        <taxon>Flavobacteriales</taxon>
        <taxon>Flavobacteriaceae</taxon>
        <taxon>Flavobacterium</taxon>
    </lineage>
</organism>
<dbReference type="AlphaFoldDB" id="A0A1M6C046"/>
<feature type="domain" description="PPM-type phosphatase" evidence="1">
    <location>
        <begin position="2"/>
        <end position="224"/>
    </location>
</feature>
<dbReference type="OrthoDB" id="9801841at2"/>
<dbReference type="InterPro" id="IPR001932">
    <property type="entry name" value="PPM-type_phosphatase-like_dom"/>
</dbReference>
<dbReference type="RefSeq" id="WP_072780684.1">
    <property type="nucleotide sequence ID" value="NZ_FQZH01000001.1"/>
</dbReference>
<evidence type="ECO:0000313" key="3">
    <source>
        <dbReference type="Proteomes" id="UP000184232"/>
    </source>
</evidence>
<keyword evidence="3" id="KW-1185">Reference proteome</keyword>
<dbReference type="Pfam" id="PF13672">
    <property type="entry name" value="PP2C_2"/>
    <property type="match status" value="1"/>
</dbReference>
<proteinExistence type="predicted"/>
<sequence>MKIISHTGIGKRKENQDVILINDFVDDNSLYLIVDGMGGYDNGKDVAELIANSISDYLSNSTVYNSLKIEEAIKKANLEVKIFNDKYNSKSGGTLGGILKTKEKFILFWIGDVSIFLFNEDNIIFKSKSHTLINDMKDLNADLTPSVLEKYKHVVTKSISGKRELISMGIYELENNRFDKFLICSDGVLDVFNEFTFFNNSLDFVNSNLQVNSKDNYSYIVGNKIN</sequence>
<dbReference type="STRING" id="683124.SAMN05444337_0245"/>
<dbReference type="SMART" id="SM00332">
    <property type="entry name" value="PP2Cc"/>
    <property type="match status" value="1"/>
</dbReference>
<dbReference type="PROSITE" id="PS51746">
    <property type="entry name" value="PPM_2"/>
    <property type="match status" value="1"/>
</dbReference>
<accession>A0A1M6C046</accession>
<evidence type="ECO:0000313" key="2">
    <source>
        <dbReference type="EMBL" id="SHI54396.1"/>
    </source>
</evidence>
<reference evidence="2 3" key="1">
    <citation type="submission" date="2016-11" db="EMBL/GenBank/DDBJ databases">
        <authorList>
            <person name="Jaros S."/>
            <person name="Januszkiewicz K."/>
            <person name="Wedrychowicz H."/>
        </authorList>
    </citation>
    <scope>NUCLEOTIDE SEQUENCE [LARGE SCALE GENOMIC DNA]</scope>
    <source>
        <strain evidence="2 3">DSM 22807</strain>
    </source>
</reference>
<dbReference type="InterPro" id="IPR036457">
    <property type="entry name" value="PPM-type-like_dom_sf"/>
</dbReference>
<protein>
    <submittedName>
        <fullName evidence="2">Protein phosphatase</fullName>
    </submittedName>
</protein>
<dbReference type="Proteomes" id="UP000184232">
    <property type="component" value="Unassembled WGS sequence"/>
</dbReference>
<dbReference type="EMBL" id="FQZH01000001">
    <property type="protein sequence ID" value="SHI54396.1"/>
    <property type="molecule type" value="Genomic_DNA"/>
</dbReference>
<gene>
    <name evidence="2" type="ORF">SAMN05444337_0245</name>
</gene>
<name>A0A1M6C046_9FLAO</name>
<dbReference type="Gene3D" id="3.60.40.10">
    <property type="entry name" value="PPM-type phosphatase domain"/>
    <property type="match status" value="1"/>
</dbReference>